<dbReference type="Pfam" id="PF00753">
    <property type="entry name" value="Lactamase_B"/>
    <property type="match status" value="1"/>
</dbReference>
<proteinExistence type="predicted"/>
<accession>A0A2K8P1B8</accession>
<evidence type="ECO:0000259" key="1">
    <source>
        <dbReference type="SMART" id="SM00849"/>
    </source>
</evidence>
<dbReference type="SMART" id="SM00849">
    <property type="entry name" value="Lactamase_B"/>
    <property type="match status" value="1"/>
</dbReference>
<dbReference type="RefSeq" id="WP_100670417.1">
    <property type="nucleotide sequence ID" value="NZ_CP022511.1"/>
</dbReference>
<keyword evidence="3" id="KW-1185">Reference proteome</keyword>
<dbReference type="PROSITE" id="PS51257">
    <property type="entry name" value="PROKAR_LIPOPROTEIN"/>
    <property type="match status" value="1"/>
</dbReference>
<dbReference type="PANTHER" id="PTHR30619">
    <property type="entry name" value="DNA INTERNALIZATION/COMPETENCE PROTEIN COMEC/REC2"/>
    <property type="match status" value="1"/>
</dbReference>
<evidence type="ECO:0000313" key="3">
    <source>
        <dbReference type="Proteomes" id="UP000232221"/>
    </source>
</evidence>
<dbReference type="InterPro" id="IPR036866">
    <property type="entry name" value="RibonucZ/Hydroxyglut_hydro"/>
</dbReference>
<gene>
    <name evidence="2" type="ORF">MCOLE_v1c00360</name>
</gene>
<organism evidence="2 3">
    <name type="scientific">Mesoplasma coleopterae</name>
    <dbReference type="NCBI Taxonomy" id="324078"/>
    <lineage>
        <taxon>Bacteria</taxon>
        <taxon>Bacillati</taxon>
        <taxon>Mycoplasmatota</taxon>
        <taxon>Mollicutes</taxon>
        <taxon>Entomoplasmatales</taxon>
        <taxon>Entomoplasmataceae</taxon>
        <taxon>Mesoplasma</taxon>
    </lineage>
</organism>
<dbReference type="AlphaFoldDB" id="A0A2K8P1B8"/>
<dbReference type="PANTHER" id="PTHR30619:SF1">
    <property type="entry name" value="RECOMBINATION PROTEIN 2"/>
    <property type="match status" value="1"/>
</dbReference>
<dbReference type="EMBL" id="CP024968">
    <property type="protein sequence ID" value="ATZ20551.1"/>
    <property type="molecule type" value="Genomic_DNA"/>
</dbReference>
<protein>
    <submittedName>
        <fullName evidence="2">DNA uptake protein</fullName>
    </submittedName>
</protein>
<dbReference type="SUPFAM" id="SSF56281">
    <property type="entry name" value="Metallo-hydrolase/oxidoreductase"/>
    <property type="match status" value="1"/>
</dbReference>
<dbReference type="InterPro" id="IPR052159">
    <property type="entry name" value="Competence_DNA_uptake"/>
</dbReference>
<dbReference type="Gene3D" id="3.60.15.10">
    <property type="entry name" value="Ribonuclease Z/Hydroxyacylglutathione hydrolase-like"/>
    <property type="match status" value="1"/>
</dbReference>
<reference evidence="2 3" key="1">
    <citation type="submission" date="2017-11" db="EMBL/GenBank/DDBJ databases">
        <title>Genome sequence of Mesoplasma coleopterae BARC 779 (ATCC 49583).</title>
        <authorList>
            <person name="Lo W.-S."/>
            <person name="Kuo C.-H."/>
        </authorList>
    </citation>
    <scope>NUCLEOTIDE SEQUENCE [LARGE SCALE GENOMIC DNA]</scope>
    <source>
        <strain evidence="2 3">BARC 779</strain>
    </source>
</reference>
<dbReference type="OrthoDB" id="9761531at2"/>
<feature type="domain" description="Metallo-beta-lactamase" evidence="1">
    <location>
        <begin position="47"/>
        <end position="255"/>
    </location>
</feature>
<dbReference type="Proteomes" id="UP000232221">
    <property type="component" value="Chromosome"/>
</dbReference>
<sequence>MKKKINLVFLSFILTLVGFLSIITVSCGTKIKEITGNVSYYVLSIGSGNFTFLEKDGHAVVMDCGVGIGGNNSGDSFEIDSPETFALNNGRWVSASEKDGKAITNFMKNTAGVKVIDAIFISHKHSDHYSALKYLVQEFEVGTVVAPTDSAGLERAISSYQPKGQMPIVDTSFSKTYEFLGGTIENLTAYSSKKVVKSLYTTDDPNANSMVLRFKANGKTFLLPGDMENTSKVMSDKKFLKAVSSQPVDFYLLAHHGSTNGATELTPLIGNKDHAPEHVIVSATDNTDGFENWSGERQAVTNSKTPIGNVLKTYGVRKDRKPYVYVTGSVLAETLQNELPDIVDKENIKSTFEYKFSDNKWDFFAHKENISNEFKIAE</sequence>
<dbReference type="KEGG" id="mcol:MCOLE_v1c00360"/>
<dbReference type="InterPro" id="IPR001279">
    <property type="entry name" value="Metallo-B-lactamas"/>
</dbReference>
<name>A0A2K8P1B8_9MOLU</name>
<evidence type="ECO:0000313" key="2">
    <source>
        <dbReference type="EMBL" id="ATZ20551.1"/>
    </source>
</evidence>